<organism evidence="4 5">
    <name type="scientific">Microbacterium album</name>
    <dbReference type="NCBI Taxonomy" id="2053191"/>
    <lineage>
        <taxon>Bacteria</taxon>
        <taxon>Bacillati</taxon>
        <taxon>Actinomycetota</taxon>
        <taxon>Actinomycetes</taxon>
        <taxon>Micrococcales</taxon>
        <taxon>Microbacteriaceae</taxon>
        <taxon>Microbacterium</taxon>
    </lineage>
</organism>
<name>A0A917MMN4_9MICO</name>
<dbReference type="Pfam" id="PF01501">
    <property type="entry name" value="Glyco_transf_8"/>
    <property type="match status" value="1"/>
</dbReference>
<dbReference type="Gene3D" id="3.90.550.10">
    <property type="entry name" value="Spore Coat Polysaccharide Biosynthesis Protein SpsA, Chain A"/>
    <property type="match status" value="1"/>
</dbReference>
<evidence type="ECO:0000313" key="4">
    <source>
        <dbReference type="EMBL" id="GGH49039.1"/>
    </source>
</evidence>
<dbReference type="InterPro" id="IPR029044">
    <property type="entry name" value="Nucleotide-diphossugar_trans"/>
</dbReference>
<evidence type="ECO:0000256" key="2">
    <source>
        <dbReference type="ARBA" id="ARBA00022679"/>
    </source>
</evidence>
<dbReference type="RefSeq" id="WP_188756827.1">
    <property type="nucleotide sequence ID" value="NZ_BMJY01000016.1"/>
</dbReference>
<keyword evidence="1" id="KW-0328">Glycosyltransferase</keyword>
<protein>
    <submittedName>
        <fullName evidence="4">General stress protein A</fullName>
    </submittedName>
</protein>
<dbReference type="GO" id="GO:0016757">
    <property type="term" value="F:glycosyltransferase activity"/>
    <property type="evidence" value="ECO:0007669"/>
    <property type="project" value="UniProtKB-KW"/>
</dbReference>
<evidence type="ECO:0000256" key="1">
    <source>
        <dbReference type="ARBA" id="ARBA00022676"/>
    </source>
</evidence>
<dbReference type="PANTHER" id="PTHR13778">
    <property type="entry name" value="GLYCOSYLTRANSFERASE 8 DOMAIN-CONTAINING PROTEIN"/>
    <property type="match status" value="1"/>
</dbReference>
<dbReference type="InterPro" id="IPR050748">
    <property type="entry name" value="Glycosyltrans_8_dom-fam"/>
</dbReference>
<dbReference type="SUPFAM" id="SSF53448">
    <property type="entry name" value="Nucleotide-diphospho-sugar transferases"/>
    <property type="match status" value="1"/>
</dbReference>
<dbReference type="AlphaFoldDB" id="A0A917MMN4"/>
<gene>
    <name evidence="4" type="primary">gspA</name>
    <name evidence="4" type="ORF">GCM10010921_26950</name>
</gene>
<keyword evidence="2" id="KW-0808">Transferase</keyword>
<evidence type="ECO:0000256" key="3">
    <source>
        <dbReference type="ARBA" id="ARBA00022723"/>
    </source>
</evidence>
<sequence length="315" mass="35224">MISARPDTPRLDVVLCVDHGFTLPLAVTLASLERVSGAASTAHVLHPGLPASSRQRVEQGLTRVRVDWIDVDDAQVRGAHHSTFLSSASLYRLLIADLLPDRLDRVLYLDADTVLLESPSSLAAQDLEGYALGAVREAQSPWAAGPLGPPWRELGLDPASPYFNSGVMLIDLGRWRELEVGSRCLELLRRVRPRWGDQDALNTVLEQDWLELPRRWNLQSADARGEAAAWALWPDDVERALGDPAVVHYTDRDKPWHAGTRHPLAPQWYAHLDRTAWAGWRPALPRRGIVDRWGRAALRALRELRARRAAPVLPR</sequence>
<comment type="caution">
    <text evidence="4">The sequence shown here is derived from an EMBL/GenBank/DDBJ whole genome shotgun (WGS) entry which is preliminary data.</text>
</comment>
<keyword evidence="3" id="KW-0479">Metal-binding</keyword>
<dbReference type="GO" id="GO:0046872">
    <property type="term" value="F:metal ion binding"/>
    <property type="evidence" value="ECO:0007669"/>
    <property type="project" value="UniProtKB-KW"/>
</dbReference>
<dbReference type="PANTHER" id="PTHR13778:SF47">
    <property type="entry name" value="LIPOPOLYSACCHARIDE 1,3-GALACTOSYLTRANSFERASE"/>
    <property type="match status" value="1"/>
</dbReference>
<reference evidence="4" key="2">
    <citation type="submission" date="2020-09" db="EMBL/GenBank/DDBJ databases">
        <authorList>
            <person name="Sun Q."/>
            <person name="Zhou Y."/>
        </authorList>
    </citation>
    <scope>NUCLEOTIDE SEQUENCE</scope>
    <source>
        <strain evidence="4">CGMCC 1.15794</strain>
    </source>
</reference>
<proteinExistence type="predicted"/>
<keyword evidence="5" id="KW-1185">Reference proteome</keyword>
<dbReference type="Proteomes" id="UP000657592">
    <property type="component" value="Unassembled WGS sequence"/>
</dbReference>
<dbReference type="CDD" id="cd04194">
    <property type="entry name" value="GT8_A4GalT_like"/>
    <property type="match status" value="1"/>
</dbReference>
<reference evidence="4" key="1">
    <citation type="journal article" date="2014" name="Int. J. Syst. Evol. Microbiol.">
        <title>Complete genome sequence of Corynebacterium casei LMG S-19264T (=DSM 44701T), isolated from a smear-ripened cheese.</title>
        <authorList>
            <consortium name="US DOE Joint Genome Institute (JGI-PGF)"/>
            <person name="Walter F."/>
            <person name="Albersmeier A."/>
            <person name="Kalinowski J."/>
            <person name="Ruckert C."/>
        </authorList>
    </citation>
    <scope>NUCLEOTIDE SEQUENCE</scope>
    <source>
        <strain evidence="4">CGMCC 1.15794</strain>
    </source>
</reference>
<dbReference type="InterPro" id="IPR002495">
    <property type="entry name" value="Glyco_trans_8"/>
</dbReference>
<evidence type="ECO:0000313" key="5">
    <source>
        <dbReference type="Proteomes" id="UP000657592"/>
    </source>
</evidence>
<dbReference type="EMBL" id="BMJY01000016">
    <property type="protein sequence ID" value="GGH49039.1"/>
    <property type="molecule type" value="Genomic_DNA"/>
</dbReference>
<accession>A0A917MMN4</accession>